<dbReference type="Proteomes" id="UP000297245">
    <property type="component" value="Unassembled WGS sequence"/>
</dbReference>
<keyword evidence="2" id="KW-1185">Reference proteome</keyword>
<dbReference type="OrthoDB" id="3042688at2759"/>
<reference evidence="1 2" key="1">
    <citation type="journal article" date="2019" name="Nat. Ecol. Evol.">
        <title>Megaphylogeny resolves global patterns of mushroom evolution.</title>
        <authorList>
            <person name="Varga T."/>
            <person name="Krizsan K."/>
            <person name="Foldi C."/>
            <person name="Dima B."/>
            <person name="Sanchez-Garcia M."/>
            <person name="Sanchez-Ramirez S."/>
            <person name="Szollosi G.J."/>
            <person name="Szarkandi J.G."/>
            <person name="Papp V."/>
            <person name="Albert L."/>
            <person name="Andreopoulos W."/>
            <person name="Angelini C."/>
            <person name="Antonin V."/>
            <person name="Barry K.W."/>
            <person name="Bougher N.L."/>
            <person name="Buchanan P."/>
            <person name="Buyck B."/>
            <person name="Bense V."/>
            <person name="Catcheside P."/>
            <person name="Chovatia M."/>
            <person name="Cooper J."/>
            <person name="Damon W."/>
            <person name="Desjardin D."/>
            <person name="Finy P."/>
            <person name="Geml J."/>
            <person name="Haridas S."/>
            <person name="Hughes K."/>
            <person name="Justo A."/>
            <person name="Karasinski D."/>
            <person name="Kautmanova I."/>
            <person name="Kiss B."/>
            <person name="Kocsube S."/>
            <person name="Kotiranta H."/>
            <person name="LaButti K.M."/>
            <person name="Lechner B.E."/>
            <person name="Liimatainen K."/>
            <person name="Lipzen A."/>
            <person name="Lukacs Z."/>
            <person name="Mihaltcheva S."/>
            <person name="Morgado L.N."/>
            <person name="Niskanen T."/>
            <person name="Noordeloos M.E."/>
            <person name="Ohm R.A."/>
            <person name="Ortiz-Santana B."/>
            <person name="Ovrebo C."/>
            <person name="Racz N."/>
            <person name="Riley R."/>
            <person name="Savchenko A."/>
            <person name="Shiryaev A."/>
            <person name="Soop K."/>
            <person name="Spirin V."/>
            <person name="Szebenyi C."/>
            <person name="Tomsovsky M."/>
            <person name="Tulloss R.E."/>
            <person name="Uehling J."/>
            <person name="Grigoriev I.V."/>
            <person name="Vagvolgyi C."/>
            <person name="Papp T."/>
            <person name="Martin F.M."/>
            <person name="Miettinen O."/>
            <person name="Hibbett D.S."/>
            <person name="Nagy L.G."/>
        </authorList>
    </citation>
    <scope>NUCLEOTIDE SEQUENCE [LARGE SCALE GENOMIC DNA]</scope>
    <source>
        <strain evidence="1 2">CBS 962.96</strain>
    </source>
</reference>
<dbReference type="EMBL" id="ML180110">
    <property type="protein sequence ID" value="THU78916.1"/>
    <property type="molecule type" value="Genomic_DNA"/>
</dbReference>
<evidence type="ECO:0000313" key="2">
    <source>
        <dbReference type="Proteomes" id="UP000297245"/>
    </source>
</evidence>
<organism evidence="1 2">
    <name type="scientific">Dendrothele bispora (strain CBS 962.96)</name>
    <dbReference type="NCBI Taxonomy" id="1314807"/>
    <lineage>
        <taxon>Eukaryota</taxon>
        <taxon>Fungi</taxon>
        <taxon>Dikarya</taxon>
        <taxon>Basidiomycota</taxon>
        <taxon>Agaricomycotina</taxon>
        <taxon>Agaricomycetes</taxon>
        <taxon>Agaricomycetidae</taxon>
        <taxon>Agaricales</taxon>
        <taxon>Agaricales incertae sedis</taxon>
        <taxon>Dendrothele</taxon>
    </lineage>
</organism>
<feature type="non-terminal residue" evidence="1">
    <location>
        <position position="137"/>
    </location>
</feature>
<proteinExistence type="predicted"/>
<evidence type="ECO:0000313" key="1">
    <source>
        <dbReference type="EMBL" id="THU78916.1"/>
    </source>
</evidence>
<gene>
    <name evidence="1" type="ORF">K435DRAFT_811153</name>
</gene>
<dbReference type="AlphaFoldDB" id="A0A4S8KSW0"/>
<accession>A0A4S8KSW0</accession>
<name>A0A4S8KSW0_DENBC</name>
<sequence>MDAPWTHLGRTLDAFDACVQMWTHLDAHVDAKIWGPILQDVLTKTAKQRKSKPQRLTAVQVFQSKYYRDKIKSEADKDWEAARADYEQWRSSGDQSETRKPPVRVAINYAAAKRLLEQQDEEFRAEMQRLADQGYEE</sequence>
<protein>
    <submittedName>
        <fullName evidence="1">Uncharacterized protein</fullName>
    </submittedName>
</protein>